<dbReference type="OrthoDB" id="383961at2759"/>
<evidence type="ECO:0000256" key="1">
    <source>
        <dbReference type="SAM" id="Phobius"/>
    </source>
</evidence>
<evidence type="ECO:0000313" key="2">
    <source>
        <dbReference type="EMBL" id="GAW84639.1"/>
    </source>
</evidence>
<keyword evidence="1" id="KW-0472">Membrane</keyword>
<feature type="transmembrane region" description="Helical" evidence="1">
    <location>
        <begin position="216"/>
        <end position="234"/>
    </location>
</feature>
<evidence type="ECO:0000313" key="3">
    <source>
        <dbReference type="Proteomes" id="UP000195521"/>
    </source>
</evidence>
<reference evidence="3" key="1">
    <citation type="submission" date="2017-04" db="EMBL/GenBank/DDBJ databases">
        <title>Plasmodium gonderi genome.</title>
        <authorList>
            <person name="Arisue N."/>
            <person name="Honma H."/>
            <person name="Kawai S."/>
            <person name="Tougan T."/>
            <person name="Tanabe K."/>
            <person name="Horii T."/>
        </authorList>
    </citation>
    <scope>NUCLEOTIDE SEQUENCE [LARGE SCALE GENOMIC DNA]</scope>
    <source>
        <strain evidence="3">ATCC 30045</strain>
    </source>
</reference>
<dbReference type="AlphaFoldDB" id="A0A1Y1JQC4"/>
<sequence>MSTSYIDFNYEEIFPTCKKEYDIAIGPSNFKNRSKYRTLCNNIKDKIANKDPTFTFICEDFSLYLEHIKEKKGNDVKNFCMYFFYKIIDELKEKKYPCVNNDKCYEEIMSASKGESNSLFSICNNMNRSINGNVVSIFHYLDKLYNELELFSYGSYTCLTDSKTFEEYMNLLQQYDSNNSLKIILYTLNKEYKPYKEKLHDCLIFSKIFHHLLKTFASLIVLAFTISTIIFILYKYTPYSPYVYPIVRKIISLWKRRNEEKQELHYTFETEYKNLTENNYQLLHNPVEY</sequence>
<dbReference type="GeneID" id="39745447"/>
<accession>A0A1Y1JQC4</accession>
<gene>
    <name evidence="2" type="ORF">PGO_004135</name>
</gene>
<dbReference type="EMBL" id="BDQF01000548">
    <property type="protein sequence ID" value="GAW84639.1"/>
    <property type="molecule type" value="Genomic_DNA"/>
</dbReference>
<organism evidence="2 3">
    <name type="scientific">Plasmodium gonderi</name>
    <dbReference type="NCBI Taxonomy" id="77519"/>
    <lineage>
        <taxon>Eukaryota</taxon>
        <taxon>Sar</taxon>
        <taxon>Alveolata</taxon>
        <taxon>Apicomplexa</taxon>
        <taxon>Aconoidasida</taxon>
        <taxon>Haemosporida</taxon>
        <taxon>Plasmodiidae</taxon>
        <taxon>Plasmodium</taxon>
        <taxon>Plasmodium (Plasmodium)</taxon>
    </lineage>
</organism>
<comment type="caution">
    <text evidence="2">The sequence shown here is derived from an EMBL/GenBank/DDBJ whole genome shotgun (WGS) entry which is preliminary data.</text>
</comment>
<protein>
    <submittedName>
        <fullName evidence="2">Variable surface protein</fullName>
    </submittedName>
</protein>
<name>A0A1Y1JQC4_PLAGO</name>
<dbReference type="Proteomes" id="UP000195521">
    <property type="component" value="Unassembled WGS sequence"/>
</dbReference>
<keyword evidence="1" id="KW-0812">Transmembrane</keyword>
<proteinExistence type="predicted"/>
<dbReference type="RefSeq" id="XP_028547228.1">
    <property type="nucleotide sequence ID" value="XM_028691427.1"/>
</dbReference>
<keyword evidence="3" id="KW-1185">Reference proteome</keyword>
<keyword evidence="1" id="KW-1133">Transmembrane helix</keyword>